<dbReference type="Pfam" id="PF13144">
    <property type="entry name" value="ChapFlgA"/>
    <property type="match status" value="1"/>
</dbReference>
<feature type="domain" description="Flagella basal body P-ring formation protein FlgA SAF" evidence="1">
    <location>
        <begin position="54"/>
        <end position="147"/>
    </location>
</feature>
<proteinExistence type="predicted"/>
<evidence type="ECO:0000259" key="1">
    <source>
        <dbReference type="Pfam" id="PF13144"/>
    </source>
</evidence>
<evidence type="ECO:0000313" key="2">
    <source>
        <dbReference type="EMBL" id="KKM15907.1"/>
    </source>
</evidence>
<sequence>DWVLPDRSSSVKLVPRKSGYGTKAWGKVWVAVVKDGVETGGYELVFNIKYKQQRTVAVTDINKGAAINSRNTKIETFMANTVAPMGWSPPYGQVARRLIRKGSIVGGNMTGNIEIPITLKRNQLVVIKIETPGISISNIGQVQADAGRVQAEGYQVENRG</sequence>
<feature type="non-terminal residue" evidence="2">
    <location>
        <position position="1"/>
    </location>
</feature>
<organism evidence="2">
    <name type="scientific">marine sediment metagenome</name>
    <dbReference type="NCBI Taxonomy" id="412755"/>
    <lineage>
        <taxon>unclassified sequences</taxon>
        <taxon>metagenomes</taxon>
        <taxon>ecological metagenomes</taxon>
    </lineage>
</organism>
<protein>
    <recommendedName>
        <fullName evidence="1">Flagella basal body P-ring formation protein FlgA SAF domain-containing protein</fullName>
    </recommendedName>
</protein>
<dbReference type="AlphaFoldDB" id="A0A0F9HL47"/>
<reference evidence="2" key="1">
    <citation type="journal article" date="2015" name="Nature">
        <title>Complex archaea that bridge the gap between prokaryotes and eukaryotes.</title>
        <authorList>
            <person name="Spang A."/>
            <person name="Saw J.H."/>
            <person name="Jorgensen S.L."/>
            <person name="Zaremba-Niedzwiedzka K."/>
            <person name="Martijn J."/>
            <person name="Lind A.E."/>
            <person name="van Eijk R."/>
            <person name="Schleper C."/>
            <person name="Guy L."/>
            <person name="Ettema T.J."/>
        </authorList>
    </citation>
    <scope>NUCLEOTIDE SEQUENCE</scope>
</reference>
<gene>
    <name evidence="2" type="ORF">LCGC14_1691280</name>
</gene>
<dbReference type="EMBL" id="LAZR01014797">
    <property type="protein sequence ID" value="KKM15907.1"/>
    <property type="molecule type" value="Genomic_DNA"/>
</dbReference>
<dbReference type="InterPro" id="IPR017585">
    <property type="entry name" value="SAF_FlgA"/>
</dbReference>
<accession>A0A0F9HL47</accession>
<name>A0A0F9HL47_9ZZZZ</name>
<comment type="caution">
    <text evidence="2">The sequence shown here is derived from an EMBL/GenBank/DDBJ whole genome shotgun (WGS) entry which is preliminary data.</text>
</comment>